<feature type="compositionally biased region" description="Basic and acidic residues" evidence="1">
    <location>
        <begin position="9"/>
        <end position="20"/>
    </location>
</feature>
<name>A0A834SQU2_9FABA</name>
<gene>
    <name evidence="2" type="ORF">G2W53_039967</name>
</gene>
<evidence type="ECO:0000313" key="3">
    <source>
        <dbReference type="Proteomes" id="UP000634136"/>
    </source>
</evidence>
<dbReference type="AlphaFoldDB" id="A0A834SQU2"/>
<keyword evidence="3" id="KW-1185">Reference proteome</keyword>
<reference evidence="2" key="1">
    <citation type="submission" date="2020-09" db="EMBL/GenBank/DDBJ databases">
        <title>Genome-Enabled Discovery of Anthraquinone Biosynthesis in Senna tora.</title>
        <authorList>
            <person name="Kang S.-H."/>
            <person name="Pandey R.P."/>
            <person name="Lee C.-M."/>
            <person name="Sim J.-S."/>
            <person name="Jeong J.-T."/>
            <person name="Choi B.-S."/>
            <person name="Jung M."/>
            <person name="Ginzburg D."/>
            <person name="Zhao K."/>
            <person name="Won S.Y."/>
            <person name="Oh T.-J."/>
            <person name="Yu Y."/>
            <person name="Kim N.-H."/>
            <person name="Lee O.R."/>
            <person name="Lee T.-H."/>
            <person name="Bashyal P."/>
            <person name="Kim T.-S."/>
            <person name="Lee W.-H."/>
            <person name="Kawkins C."/>
            <person name="Kim C.-K."/>
            <person name="Kim J.S."/>
            <person name="Ahn B.O."/>
            <person name="Rhee S.Y."/>
            <person name="Sohng J.K."/>
        </authorList>
    </citation>
    <scope>NUCLEOTIDE SEQUENCE</scope>
    <source>
        <tissue evidence="2">Leaf</tissue>
    </source>
</reference>
<dbReference type="EMBL" id="JAAIUW010000012">
    <property type="protein sequence ID" value="KAF7807806.1"/>
    <property type="molecule type" value="Genomic_DNA"/>
</dbReference>
<evidence type="ECO:0000256" key="1">
    <source>
        <dbReference type="SAM" id="MobiDB-lite"/>
    </source>
</evidence>
<organism evidence="2 3">
    <name type="scientific">Senna tora</name>
    <dbReference type="NCBI Taxonomy" id="362788"/>
    <lineage>
        <taxon>Eukaryota</taxon>
        <taxon>Viridiplantae</taxon>
        <taxon>Streptophyta</taxon>
        <taxon>Embryophyta</taxon>
        <taxon>Tracheophyta</taxon>
        <taxon>Spermatophyta</taxon>
        <taxon>Magnoliopsida</taxon>
        <taxon>eudicotyledons</taxon>
        <taxon>Gunneridae</taxon>
        <taxon>Pentapetalae</taxon>
        <taxon>rosids</taxon>
        <taxon>fabids</taxon>
        <taxon>Fabales</taxon>
        <taxon>Fabaceae</taxon>
        <taxon>Caesalpinioideae</taxon>
        <taxon>Cassia clade</taxon>
        <taxon>Senna</taxon>
    </lineage>
</organism>
<accession>A0A834SQU2</accession>
<comment type="caution">
    <text evidence="2">The sequence shown here is derived from an EMBL/GenBank/DDBJ whole genome shotgun (WGS) entry which is preliminary data.</text>
</comment>
<evidence type="ECO:0000313" key="2">
    <source>
        <dbReference type="EMBL" id="KAF7807806.1"/>
    </source>
</evidence>
<proteinExistence type="predicted"/>
<sequence length="59" mass="6744">MGFDESIDGEGRARCAEPPKQHRLIKEEANQSPAKERRITWQPYEANTTFSSLGYVAYI</sequence>
<protein>
    <submittedName>
        <fullName evidence="2">Uncharacterized protein</fullName>
    </submittedName>
</protein>
<feature type="region of interest" description="Disordered" evidence="1">
    <location>
        <begin position="1"/>
        <end position="20"/>
    </location>
</feature>
<dbReference type="Proteomes" id="UP000634136">
    <property type="component" value="Unassembled WGS sequence"/>
</dbReference>